<dbReference type="CDD" id="cd16144">
    <property type="entry name" value="ARS_like"/>
    <property type="match status" value="1"/>
</dbReference>
<keyword evidence="6" id="KW-0106">Calcium</keyword>
<dbReference type="PROSITE" id="PS00149">
    <property type="entry name" value="SULFATASE_2"/>
    <property type="match status" value="1"/>
</dbReference>
<name>A0ABT7Y920_9BACT</name>
<dbReference type="Pfam" id="PF00884">
    <property type="entry name" value="Sulfatase"/>
    <property type="match status" value="1"/>
</dbReference>
<keyword evidence="9" id="KW-1185">Reference proteome</keyword>
<dbReference type="PANTHER" id="PTHR42693:SF42">
    <property type="entry name" value="ARYLSULFATASE G"/>
    <property type="match status" value="1"/>
</dbReference>
<accession>A0ABT7Y920</accession>
<dbReference type="Gene3D" id="3.30.1120.10">
    <property type="match status" value="1"/>
</dbReference>
<keyword evidence="4" id="KW-0732">Signal</keyword>
<dbReference type="Gene3D" id="3.40.720.10">
    <property type="entry name" value="Alkaline Phosphatase, subunit A"/>
    <property type="match status" value="1"/>
</dbReference>
<evidence type="ECO:0000256" key="4">
    <source>
        <dbReference type="ARBA" id="ARBA00022729"/>
    </source>
</evidence>
<keyword evidence="5" id="KW-0378">Hydrolase</keyword>
<evidence type="ECO:0000256" key="5">
    <source>
        <dbReference type="ARBA" id="ARBA00022801"/>
    </source>
</evidence>
<dbReference type="Proteomes" id="UP001171916">
    <property type="component" value="Unassembled WGS sequence"/>
</dbReference>
<comment type="similarity">
    <text evidence="2">Belongs to the sulfatase family.</text>
</comment>
<protein>
    <submittedName>
        <fullName evidence="8">Sulfatase</fullName>
    </submittedName>
</protein>
<comment type="caution">
    <text evidence="8">The sequence shown here is derived from an EMBL/GenBank/DDBJ whole genome shotgun (WGS) entry which is preliminary data.</text>
</comment>
<comment type="cofactor">
    <cofactor evidence="1">
        <name>Ca(2+)</name>
        <dbReference type="ChEBI" id="CHEBI:29108"/>
    </cofactor>
</comment>
<dbReference type="InterPro" id="IPR000917">
    <property type="entry name" value="Sulfatase_N"/>
</dbReference>
<dbReference type="SUPFAM" id="SSF53649">
    <property type="entry name" value="Alkaline phosphatase-like"/>
    <property type="match status" value="1"/>
</dbReference>
<sequence>MYLFRTMTALKAVYLPLLIAFNLNFFPAKAQEKPNILFILTDDLGYTDLGSYGNLFNETPNIDSLAQGGVRFTEAYTASPVCSPSRVALLTGIHPARVGLTNFLVGKRTDENSSIDPPENWTLGLDGAYVTLAEYLSDQGYQTGFVGKWHLGNKEGQNPWEQGFDFSRMISKNGLDYYNYSIAEDGFEKLFEDDGTYYLTDRLTDYGQEFLEKQKDDKPFFLFMSYSAPHVLLIPRSDKLGKYLWKYEEFNGKYNPSYAAMIESVDDGVGALVQSLESRGMLENTLVIFTSDNGGVGLPELGPIPTNLEPLRAWKGHNFEGGVRVPAIIYWKGKFEPGRIIEDYFTNSDYFATIRDLIENGEIYEDGQSLLPIINGSNEPSDRALFWHYPHFSNQLGIPSAAIRKGDWKLIYFFESGEKELYNLKEDISEGKNQSNAEMEIRDELWSLLKNWLIETNAPLPISKETGKPVVLSE</sequence>
<dbReference type="InterPro" id="IPR050738">
    <property type="entry name" value="Sulfatase"/>
</dbReference>
<keyword evidence="3" id="KW-0479">Metal-binding</keyword>
<evidence type="ECO:0000256" key="6">
    <source>
        <dbReference type="ARBA" id="ARBA00022837"/>
    </source>
</evidence>
<dbReference type="InterPro" id="IPR024607">
    <property type="entry name" value="Sulfatase_CS"/>
</dbReference>
<feature type="domain" description="Sulfatase N-terminal" evidence="7">
    <location>
        <begin position="34"/>
        <end position="357"/>
    </location>
</feature>
<proteinExistence type="inferred from homology"/>
<evidence type="ECO:0000256" key="2">
    <source>
        <dbReference type="ARBA" id="ARBA00008779"/>
    </source>
</evidence>
<dbReference type="EMBL" id="JAUEPH010000001">
    <property type="protein sequence ID" value="MDN3202961.1"/>
    <property type="molecule type" value="Genomic_DNA"/>
</dbReference>
<dbReference type="PROSITE" id="PS00523">
    <property type="entry name" value="SULFATASE_1"/>
    <property type="match status" value="1"/>
</dbReference>
<gene>
    <name evidence="8" type="ORF">QVH07_02315</name>
</gene>
<evidence type="ECO:0000313" key="8">
    <source>
        <dbReference type="EMBL" id="MDN3202961.1"/>
    </source>
</evidence>
<evidence type="ECO:0000256" key="3">
    <source>
        <dbReference type="ARBA" id="ARBA00022723"/>
    </source>
</evidence>
<dbReference type="PANTHER" id="PTHR42693">
    <property type="entry name" value="ARYLSULFATASE FAMILY MEMBER"/>
    <property type="match status" value="1"/>
</dbReference>
<evidence type="ECO:0000259" key="7">
    <source>
        <dbReference type="Pfam" id="PF00884"/>
    </source>
</evidence>
<evidence type="ECO:0000313" key="9">
    <source>
        <dbReference type="Proteomes" id="UP001171916"/>
    </source>
</evidence>
<evidence type="ECO:0000256" key="1">
    <source>
        <dbReference type="ARBA" id="ARBA00001913"/>
    </source>
</evidence>
<dbReference type="InterPro" id="IPR017850">
    <property type="entry name" value="Alkaline_phosphatase_core_sf"/>
</dbReference>
<organism evidence="8 9">
    <name type="scientific">Algoriphagus sediminis</name>
    <dbReference type="NCBI Taxonomy" id="3057113"/>
    <lineage>
        <taxon>Bacteria</taxon>
        <taxon>Pseudomonadati</taxon>
        <taxon>Bacteroidota</taxon>
        <taxon>Cytophagia</taxon>
        <taxon>Cytophagales</taxon>
        <taxon>Cyclobacteriaceae</taxon>
        <taxon>Algoriphagus</taxon>
    </lineage>
</organism>
<reference evidence="8" key="1">
    <citation type="submission" date="2023-06" db="EMBL/GenBank/DDBJ databases">
        <title>Robiginitalea aurantiacus sp. nov. and Algoriphagus sediminis sp. nov., isolated from coastal sediment.</title>
        <authorList>
            <person name="Zhou Z.Y."/>
            <person name="An J."/>
            <person name="Jia Y.W."/>
            <person name="Du Z.J."/>
        </authorList>
    </citation>
    <scope>NUCLEOTIDE SEQUENCE</scope>
    <source>
        <strain evidence="8">C2-7</strain>
    </source>
</reference>